<comment type="catalytic activity">
    <reaction evidence="1">
        <text>[protein]-peptidylproline (omega=180) = [protein]-peptidylproline (omega=0)</text>
        <dbReference type="Rhea" id="RHEA:16237"/>
        <dbReference type="Rhea" id="RHEA-COMP:10747"/>
        <dbReference type="Rhea" id="RHEA-COMP:10748"/>
        <dbReference type="ChEBI" id="CHEBI:83833"/>
        <dbReference type="ChEBI" id="CHEBI:83834"/>
        <dbReference type="EC" id="5.2.1.8"/>
    </reaction>
</comment>
<evidence type="ECO:0000313" key="10">
    <source>
        <dbReference type="EMBL" id="RIA47227.1"/>
    </source>
</evidence>
<name>A0A397PJ83_9HYPH</name>
<dbReference type="GO" id="GO:0003755">
    <property type="term" value="F:peptidyl-prolyl cis-trans isomerase activity"/>
    <property type="evidence" value="ECO:0007669"/>
    <property type="project" value="UniProtKB-KW"/>
</dbReference>
<dbReference type="OrthoDB" id="14196at2"/>
<evidence type="ECO:0000256" key="3">
    <source>
        <dbReference type="ARBA" id="ARBA00013194"/>
    </source>
</evidence>
<dbReference type="SUPFAM" id="SSF54534">
    <property type="entry name" value="FKBP-like"/>
    <property type="match status" value="1"/>
</dbReference>
<dbReference type="InterPro" id="IPR050245">
    <property type="entry name" value="PrsA_foldase"/>
</dbReference>
<dbReference type="EMBL" id="QXDF01000004">
    <property type="protein sequence ID" value="RIA47227.1"/>
    <property type="molecule type" value="Genomic_DNA"/>
</dbReference>
<organism evidence="10 11">
    <name type="scientific">Dichotomicrobium thermohalophilum</name>
    <dbReference type="NCBI Taxonomy" id="933063"/>
    <lineage>
        <taxon>Bacteria</taxon>
        <taxon>Pseudomonadati</taxon>
        <taxon>Pseudomonadota</taxon>
        <taxon>Alphaproteobacteria</taxon>
        <taxon>Hyphomicrobiales</taxon>
        <taxon>Hyphomicrobiaceae</taxon>
        <taxon>Dichotomicrobium</taxon>
    </lineage>
</organism>
<dbReference type="Pfam" id="PF00639">
    <property type="entry name" value="Rotamase"/>
    <property type="match status" value="1"/>
</dbReference>
<evidence type="ECO:0000256" key="6">
    <source>
        <dbReference type="ARBA" id="ARBA00030642"/>
    </source>
</evidence>
<evidence type="ECO:0000256" key="2">
    <source>
        <dbReference type="ARBA" id="ARBA00007656"/>
    </source>
</evidence>
<dbReference type="InterPro" id="IPR027304">
    <property type="entry name" value="Trigger_fact/SurA_dom_sf"/>
</dbReference>
<evidence type="ECO:0000256" key="1">
    <source>
        <dbReference type="ARBA" id="ARBA00000971"/>
    </source>
</evidence>
<dbReference type="InterPro" id="IPR023058">
    <property type="entry name" value="PPIase_PpiC_CS"/>
</dbReference>
<dbReference type="InterPro" id="IPR046357">
    <property type="entry name" value="PPIase_dom_sf"/>
</dbReference>
<keyword evidence="8 10" id="KW-0413">Isomerase</keyword>
<dbReference type="EC" id="5.2.1.8" evidence="3"/>
<comment type="caution">
    <text evidence="10">The sequence shown here is derived from an EMBL/GenBank/DDBJ whole genome shotgun (WGS) entry which is preliminary data.</text>
</comment>
<keyword evidence="11" id="KW-1185">Reference proteome</keyword>
<dbReference type="PROSITE" id="PS01096">
    <property type="entry name" value="PPIC_PPIASE_1"/>
    <property type="match status" value="1"/>
</dbReference>
<accession>A0A397PJ83</accession>
<evidence type="ECO:0000256" key="5">
    <source>
        <dbReference type="ARBA" id="ARBA00023110"/>
    </source>
</evidence>
<evidence type="ECO:0000256" key="8">
    <source>
        <dbReference type="PROSITE-ProRule" id="PRU00278"/>
    </source>
</evidence>
<reference evidence="10 11" key="1">
    <citation type="submission" date="2018-08" db="EMBL/GenBank/DDBJ databases">
        <title>Genomic Encyclopedia of Archaeal and Bacterial Type Strains, Phase II (KMG-II): from individual species to whole genera.</title>
        <authorList>
            <person name="Goeker M."/>
        </authorList>
    </citation>
    <scope>NUCLEOTIDE SEQUENCE [LARGE SCALE GENOMIC DNA]</scope>
    <source>
        <strain evidence="10 11">DSM 5002</strain>
    </source>
</reference>
<dbReference type="AlphaFoldDB" id="A0A397PJ83"/>
<dbReference type="InterPro" id="IPR000297">
    <property type="entry name" value="PPIase_PpiC"/>
</dbReference>
<dbReference type="PANTHER" id="PTHR47245">
    <property type="entry name" value="PEPTIDYLPROLYL ISOMERASE"/>
    <property type="match status" value="1"/>
</dbReference>
<dbReference type="SUPFAM" id="SSF109998">
    <property type="entry name" value="Triger factor/SurA peptide-binding domain-like"/>
    <property type="match status" value="1"/>
</dbReference>
<dbReference type="PROSITE" id="PS50198">
    <property type="entry name" value="PPIC_PPIASE_2"/>
    <property type="match status" value="1"/>
</dbReference>
<gene>
    <name evidence="10" type="ORF">BXY53_2609</name>
</gene>
<sequence length="313" mass="34847">MPRRSAQFLPKHPVKPRSIEVNSVTFRSLSIAACATLAVTLAGAAFAPFSSAQDQEANPDEVIARVDGTPITRGQLDLAEDELGPDLEQLPSETRDEVVLQYVVELTLLADAAREAGLDQTKEYKRLSRYYELRALRDVFFQEEIRANVTDEAAQKLYDERIGGAEPEKEVRARHILVETEDKAKEIIEKLEGGADFAELAKEESTGPSAANGGDLGFFSKEQMVTPFAEAAFAMEKGEISEPVKTRFGWHVIKVEEMRDRKPPKFADVKERLKSSLIRQQLQQRMSDLRGAANVEILDESLKQNEQDGGNAQ</sequence>
<evidence type="ECO:0000259" key="9">
    <source>
        <dbReference type="PROSITE" id="PS50198"/>
    </source>
</evidence>
<evidence type="ECO:0000313" key="11">
    <source>
        <dbReference type="Proteomes" id="UP000266273"/>
    </source>
</evidence>
<dbReference type="PANTHER" id="PTHR47245:SF2">
    <property type="entry name" value="PEPTIDYL-PROLYL CIS-TRANS ISOMERASE HP_0175-RELATED"/>
    <property type="match status" value="1"/>
</dbReference>
<comment type="similarity">
    <text evidence="2">Belongs to the PpiC/parvulin rotamase family.</text>
</comment>
<feature type="domain" description="PpiC" evidence="9">
    <location>
        <begin position="168"/>
        <end position="257"/>
    </location>
</feature>
<dbReference type="Gene3D" id="3.10.50.40">
    <property type="match status" value="1"/>
</dbReference>
<evidence type="ECO:0000256" key="4">
    <source>
        <dbReference type="ARBA" id="ARBA00018370"/>
    </source>
</evidence>
<proteinExistence type="inferred from homology"/>
<evidence type="ECO:0000256" key="7">
    <source>
        <dbReference type="ARBA" id="ARBA00031484"/>
    </source>
</evidence>
<dbReference type="Gene3D" id="1.10.8.1040">
    <property type="match status" value="1"/>
</dbReference>
<dbReference type="Proteomes" id="UP000266273">
    <property type="component" value="Unassembled WGS sequence"/>
</dbReference>
<protein>
    <recommendedName>
        <fullName evidence="4">Parvulin-like PPIase</fullName>
        <ecNumber evidence="3">5.2.1.8</ecNumber>
    </recommendedName>
    <alternativeName>
        <fullName evidence="6">Peptidyl-prolyl cis-trans isomerase plp</fullName>
    </alternativeName>
    <alternativeName>
        <fullName evidence="7">Rotamase plp</fullName>
    </alternativeName>
</protein>
<keyword evidence="5 8" id="KW-0697">Rotamase</keyword>